<sequence length="72" mass="8497">MKSLFLHANYIEGKNMAEILKFIYVMIIFLFMCIIVTNGNYLCDEDKDCPKNICLYNEYPRCMKGICRCVKL</sequence>
<comment type="caution">
    <text evidence="1">The sequence shown here is derived from an EMBL/GenBank/DDBJ whole genome shotgun (WGS) entry which is preliminary data.</text>
</comment>
<accession>A0ACB0KS17</accession>
<evidence type="ECO:0000313" key="2">
    <source>
        <dbReference type="Proteomes" id="UP001177021"/>
    </source>
</evidence>
<evidence type="ECO:0000313" key="1">
    <source>
        <dbReference type="EMBL" id="CAJ2659157.1"/>
    </source>
</evidence>
<reference evidence="1" key="1">
    <citation type="submission" date="2023-10" db="EMBL/GenBank/DDBJ databases">
        <authorList>
            <person name="Rodriguez Cubillos JULIANA M."/>
            <person name="De Vega J."/>
        </authorList>
    </citation>
    <scope>NUCLEOTIDE SEQUENCE</scope>
</reference>
<organism evidence="1 2">
    <name type="scientific">Trifolium pratense</name>
    <name type="common">Red clover</name>
    <dbReference type="NCBI Taxonomy" id="57577"/>
    <lineage>
        <taxon>Eukaryota</taxon>
        <taxon>Viridiplantae</taxon>
        <taxon>Streptophyta</taxon>
        <taxon>Embryophyta</taxon>
        <taxon>Tracheophyta</taxon>
        <taxon>Spermatophyta</taxon>
        <taxon>Magnoliopsida</taxon>
        <taxon>eudicotyledons</taxon>
        <taxon>Gunneridae</taxon>
        <taxon>Pentapetalae</taxon>
        <taxon>rosids</taxon>
        <taxon>fabids</taxon>
        <taxon>Fabales</taxon>
        <taxon>Fabaceae</taxon>
        <taxon>Papilionoideae</taxon>
        <taxon>50 kb inversion clade</taxon>
        <taxon>NPAAA clade</taxon>
        <taxon>Hologalegina</taxon>
        <taxon>IRL clade</taxon>
        <taxon>Trifolieae</taxon>
        <taxon>Trifolium</taxon>
    </lineage>
</organism>
<name>A0ACB0KS17_TRIPR</name>
<keyword evidence="2" id="KW-1185">Reference proteome</keyword>
<dbReference type="Proteomes" id="UP001177021">
    <property type="component" value="Unassembled WGS sequence"/>
</dbReference>
<gene>
    <name evidence="1" type="ORF">MILVUS5_LOCUS25395</name>
</gene>
<proteinExistence type="predicted"/>
<protein>
    <submittedName>
        <fullName evidence="1">Uncharacterized protein</fullName>
    </submittedName>
</protein>
<dbReference type="EMBL" id="CASHSV030000311">
    <property type="protein sequence ID" value="CAJ2659157.1"/>
    <property type="molecule type" value="Genomic_DNA"/>
</dbReference>